<protein>
    <submittedName>
        <fullName evidence="2">DNA-binding domain-containing protein</fullName>
    </submittedName>
</protein>
<comment type="caution">
    <text evidence="2">The sequence shown here is derived from an EMBL/GenBank/DDBJ whole genome shotgun (WGS) entry which is preliminary data.</text>
</comment>
<sequence length="255" mass="28485">MKMLADIQQQFSHALLNATSTQMCGVIGDHFSAQERIQIYRNNFIISLSEVLQATYPITFALVGEECFRAIAKYHIIQHPPESANTLDYGAGFERSIAALEHITSAVPYLLDVINFEWKIDQASRFELPITSGKSQPIIRLANVPEELHGDIQLLLNPSTQVISSQYALIDLKQAVENHHYDQLNFERPQMILLQGSTTQPLTLSEIDVPLSKLITQLMLASPLRFLPPEQLALVPTLLSMNIVTSFSVSDGEPT</sequence>
<dbReference type="InterPro" id="IPR044922">
    <property type="entry name" value="DUF2063_N_sf"/>
</dbReference>
<gene>
    <name evidence="2" type="ORF">MD535_22875</name>
</gene>
<proteinExistence type="predicted"/>
<evidence type="ECO:0000313" key="2">
    <source>
        <dbReference type="EMBL" id="MCW8348839.1"/>
    </source>
</evidence>
<keyword evidence="2" id="KW-0238">DNA-binding</keyword>
<reference evidence="2" key="1">
    <citation type="submission" date="2022-02" db="EMBL/GenBank/DDBJ databases">
        <title>Vibrio sp. nov, a new bacterium isolated from seawater.</title>
        <authorList>
            <person name="Yuan Y."/>
        </authorList>
    </citation>
    <scope>NUCLEOTIDE SEQUENCE</scope>
    <source>
        <strain evidence="2">ZSDZ65</strain>
    </source>
</reference>
<dbReference type="InterPro" id="IPR018640">
    <property type="entry name" value="DUF2063"/>
</dbReference>
<dbReference type="Proteomes" id="UP001155587">
    <property type="component" value="Unassembled WGS sequence"/>
</dbReference>
<dbReference type="EMBL" id="JAKRRY010000048">
    <property type="protein sequence ID" value="MCW8348839.1"/>
    <property type="molecule type" value="Genomic_DNA"/>
</dbReference>
<name>A0A9X3CSP1_9VIBR</name>
<organism evidence="2 3">
    <name type="scientific">Vibrio qingdaonensis</name>
    <dbReference type="NCBI Taxonomy" id="2829491"/>
    <lineage>
        <taxon>Bacteria</taxon>
        <taxon>Pseudomonadati</taxon>
        <taxon>Pseudomonadota</taxon>
        <taxon>Gammaproteobacteria</taxon>
        <taxon>Vibrionales</taxon>
        <taxon>Vibrionaceae</taxon>
        <taxon>Vibrio</taxon>
    </lineage>
</organism>
<evidence type="ECO:0000313" key="3">
    <source>
        <dbReference type="Proteomes" id="UP001155587"/>
    </source>
</evidence>
<dbReference type="Gene3D" id="1.10.150.690">
    <property type="entry name" value="DUF2063"/>
    <property type="match status" value="1"/>
</dbReference>
<dbReference type="Pfam" id="PF09836">
    <property type="entry name" value="DUF2063"/>
    <property type="match status" value="1"/>
</dbReference>
<dbReference type="RefSeq" id="WP_265677438.1">
    <property type="nucleotide sequence ID" value="NZ_JAKRRY010000048.1"/>
</dbReference>
<keyword evidence="3" id="KW-1185">Reference proteome</keyword>
<evidence type="ECO:0000259" key="1">
    <source>
        <dbReference type="Pfam" id="PF09836"/>
    </source>
</evidence>
<feature type="domain" description="Putative DNA-binding" evidence="1">
    <location>
        <begin position="7"/>
        <end position="93"/>
    </location>
</feature>
<dbReference type="GO" id="GO:0003677">
    <property type="term" value="F:DNA binding"/>
    <property type="evidence" value="ECO:0007669"/>
    <property type="project" value="UniProtKB-KW"/>
</dbReference>
<dbReference type="AlphaFoldDB" id="A0A9X3CSP1"/>
<accession>A0A9X3CSP1</accession>